<gene>
    <name evidence="2" type="ORF">BXY75_1963</name>
</gene>
<dbReference type="Proteomes" id="UP000271339">
    <property type="component" value="Unassembled WGS sequence"/>
</dbReference>
<dbReference type="AlphaFoldDB" id="A0A3L9YGL5"/>
<accession>A0A3L9YGL5</accession>
<dbReference type="RefSeq" id="WP_121907538.1">
    <property type="nucleotide sequence ID" value="NZ_REFC01000013.1"/>
</dbReference>
<keyword evidence="1" id="KW-0732">Signal</keyword>
<keyword evidence="3" id="KW-1185">Reference proteome</keyword>
<comment type="caution">
    <text evidence="2">The sequence shown here is derived from an EMBL/GenBank/DDBJ whole genome shotgun (WGS) entry which is preliminary data.</text>
</comment>
<organism evidence="2 3">
    <name type="scientific">Ulvibacter antarcticus</name>
    <dbReference type="NCBI Taxonomy" id="442714"/>
    <lineage>
        <taxon>Bacteria</taxon>
        <taxon>Pseudomonadati</taxon>
        <taxon>Bacteroidota</taxon>
        <taxon>Flavobacteriia</taxon>
        <taxon>Flavobacteriales</taxon>
        <taxon>Flavobacteriaceae</taxon>
        <taxon>Ulvibacter</taxon>
    </lineage>
</organism>
<reference evidence="2 3" key="1">
    <citation type="submission" date="2018-10" db="EMBL/GenBank/DDBJ databases">
        <title>Genomic Encyclopedia of Archaeal and Bacterial Type Strains, Phase II (KMG-II): from individual species to whole genera.</title>
        <authorList>
            <person name="Goeker M."/>
        </authorList>
    </citation>
    <scope>NUCLEOTIDE SEQUENCE [LARGE SCALE GENOMIC DNA]</scope>
    <source>
        <strain evidence="2 3">DSM 23424</strain>
    </source>
</reference>
<dbReference type="EMBL" id="REFC01000013">
    <property type="protein sequence ID" value="RMA58590.1"/>
    <property type="molecule type" value="Genomic_DNA"/>
</dbReference>
<name>A0A3L9YGL5_9FLAO</name>
<sequence>MKKFLLVAAVLLIGGTMLGQEKPEKRTKTVVARYDGNSNDTYFFTNDVNNVEIRINEVDEELLSIYDLDSDDYLGMYFRMIYTIDYVENAEKTKDGKLTATKNPYNKELKIIDMEELKDYKQE</sequence>
<protein>
    <recommendedName>
        <fullName evidence="4">DUF4467 domain-containing protein</fullName>
    </recommendedName>
</protein>
<proteinExistence type="predicted"/>
<evidence type="ECO:0000256" key="1">
    <source>
        <dbReference type="SAM" id="SignalP"/>
    </source>
</evidence>
<evidence type="ECO:0008006" key="4">
    <source>
        <dbReference type="Google" id="ProtNLM"/>
    </source>
</evidence>
<feature type="chain" id="PRO_5018235926" description="DUF4467 domain-containing protein" evidence="1">
    <location>
        <begin position="20"/>
        <end position="123"/>
    </location>
</feature>
<evidence type="ECO:0000313" key="2">
    <source>
        <dbReference type="EMBL" id="RMA58590.1"/>
    </source>
</evidence>
<evidence type="ECO:0000313" key="3">
    <source>
        <dbReference type="Proteomes" id="UP000271339"/>
    </source>
</evidence>
<feature type="signal peptide" evidence="1">
    <location>
        <begin position="1"/>
        <end position="19"/>
    </location>
</feature>